<organism evidence="2 3">
    <name type="scientific">Streptomyces rubiginosohelvolus</name>
    <dbReference type="NCBI Taxonomy" id="67362"/>
    <lineage>
        <taxon>Bacteria</taxon>
        <taxon>Bacillati</taxon>
        <taxon>Actinomycetota</taxon>
        <taxon>Actinomycetes</taxon>
        <taxon>Kitasatosporales</taxon>
        <taxon>Streptomycetaceae</taxon>
        <taxon>Streptomyces</taxon>
    </lineage>
</organism>
<protein>
    <submittedName>
        <fullName evidence="2">Uncharacterized protein</fullName>
    </submittedName>
</protein>
<keyword evidence="3" id="KW-1185">Reference proteome</keyword>
<proteinExistence type="predicted"/>
<name>A0ABQ3C9V2_9ACTN</name>
<reference evidence="3" key="1">
    <citation type="journal article" date="2019" name="Int. J. Syst. Evol. Microbiol.">
        <title>The Global Catalogue of Microorganisms (GCM) 10K type strain sequencing project: providing services to taxonomists for standard genome sequencing and annotation.</title>
        <authorList>
            <consortium name="The Broad Institute Genomics Platform"/>
            <consortium name="The Broad Institute Genome Sequencing Center for Infectious Disease"/>
            <person name="Wu L."/>
            <person name="Ma J."/>
        </authorList>
    </citation>
    <scope>NUCLEOTIDE SEQUENCE [LARGE SCALE GENOMIC DNA]</scope>
    <source>
        <strain evidence="3">JCM 4602</strain>
    </source>
</reference>
<evidence type="ECO:0000256" key="1">
    <source>
        <dbReference type="ARBA" id="ARBA00023172"/>
    </source>
</evidence>
<dbReference type="SUPFAM" id="SSF56349">
    <property type="entry name" value="DNA breaking-rejoining enzymes"/>
    <property type="match status" value="1"/>
</dbReference>
<accession>A0ABQ3C9V2</accession>
<keyword evidence="1" id="KW-0233">DNA recombination</keyword>
<dbReference type="InterPro" id="IPR011010">
    <property type="entry name" value="DNA_brk_join_enz"/>
</dbReference>
<comment type="caution">
    <text evidence="2">The sequence shown here is derived from an EMBL/GenBank/DDBJ whole genome shotgun (WGS) entry which is preliminary data.</text>
</comment>
<dbReference type="EMBL" id="BMUW01000017">
    <property type="protein sequence ID" value="GGZ76503.1"/>
    <property type="molecule type" value="Genomic_DNA"/>
</dbReference>
<sequence length="136" mass="14526">MASVSLRASSSGRAVFTSALVNSSSIVLQTVPYALRADLNNCHGIIGDVSLAIRSEVILCQRLREIAAQHRGKAAGENYAPVLLDAGESIKAVSEYLGRSDPGLTLKVYAHLMPSSRDRARKALGQALRPPEDSPR</sequence>
<dbReference type="InterPro" id="IPR013762">
    <property type="entry name" value="Integrase-like_cat_sf"/>
</dbReference>
<dbReference type="Proteomes" id="UP000624183">
    <property type="component" value="Unassembled WGS sequence"/>
</dbReference>
<evidence type="ECO:0000313" key="3">
    <source>
        <dbReference type="Proteomes" id="UP000624183"/>
    </source>
</evidence>
<evidence type="ECO:0000313" key="2">
    <source>
        <dbReference type="EMBL" id="GGZ76503.1"/>
    </source>
</evidence>
<dbReference type="Gene3D" id="1.10.443.10">
    <property type="entry name" value="Intergrase catalytic core"/>
    <property type="match status" value="1"/>
</dbReference>
<gene>
    <name evidence="2" type="ORF">GCM10010328_59120</name>
</gene>